<dbReference type="EMBL" id="BAAAUV010000028">
    <property type="protein sequence ID" value="GAA3235474.1"/>
    <property type="molecule type" value="Genomic_DNA"/>
</dbReference>
<evidence type="ECO:0000313" key="3">
    <source>
        <dbReference type="Proteomes" id="UP001501237"/>
    </source>
</evidence>
<keyword evidence="1" id="KW-0812">Transmembrane</keyword>
<accession>A0ABP6QMH0</accession>
<proteinExistence type="predicted"/>
<gene>
    <name evidence="2" type="ORF">GCM10010468_69240</name>
</gene>
<organism evidence="2 3">
    <name type="scientific">Actinocorallia longicatena</name>
    <dbReference type="NCBI Taxonomy" id="111803"/>
    <lineage>
        <taxon>Bacteria</taxon>
        <taxon>Bacillati</taxon>
        <taxon>Actinomycetota</taxon>
        <taxon>Actinomycetes</taxon>
        <taxon>Streptosporangiales</taxon>
        <taxon>Thermomonosporaceae</taxon>
        <taxon>Actinocorallia</taxon>
    </lineage>
</organism>
<dbReference type="Proteomes" id="UP001501237">
    <property type="component" value="Unassembled WGS sequence"/>
</dbReference>
<evidence type="ECO:0000256" key="1">
    <source>
        <dbReference type="SAM" id="Phobius"/>
    </source>
</evidence>
<feature type="transmembrane region" description="Helical" evidence="1">
    <location>
        <begin position="34"/>
        <end position="56"/>
    </location>
</feature>
<name>A0ABP6QMH0_9ACTN</name>
<dbReference type="RefSeq" id="WP_344836969.1">
    <property type="nucleotide sequence ID" value="NZ_BAAAUV010000028.1"/>
</dbReference>
<keyword evidence="1" id="KW-1133">Transmembrane helix</keyword>
<protein>
    <recommendedName>
        <fullName evidence="4">Flp pilus assembly pilin Flp</fullName>
    </recommendedName>
</protein>
<keyword evidence="3" id="KW-1185">Reference proteome</keyword>
<reference evidence="3" key="1">
    <citation type="journal article" date="2019" name="Int. J. Syst. Evol. Microbiol.">
        <title>The Global Catalogue of Microorganisms (GCM) 10K type strain sequencing project: providing services to taxonomists for standard genome sequencing and annotation.</title>
        <authorList>
            <consortium name="The Broad Institute Genomics Platform"/>
            <consortium name="The Broad Institute Genome Sequencing Center for Infectious Disease"/>
            <person name="Wu L."/>
            <person name="Ma J."/>
        </authorList>
    </citation>
    <scope>NUCLEOTIDE SEQUENCE [LARGE SCALE GENOMIC DNA]</scope>
    <source>
        <strain evidence="3">JCM 9377</strain>
    </source>
</reference>
<keyword evidence="1" id="KW-0472">Membrane</keyword>
<evidence type="ECO:0000313" key="2">
    <source>
        <dbReference type="EMBL" id="GAA3235474.1"/>
    </source>
</evidence>
<comment type="caution">
    <text evidence="2">The sequence shown here is derived from an EMBL/GenBank/DDBJ whole genome shotgun (WGS) entry which is preliminary data.</text>
</comment>
<evidence type="ECO:0008006" key="4">
    <source>
        <dbReference type="Google" id="ProtNLM"/>
    </source>
</evidence>
<sequence length="80" mass="8180">MYYHLYVYSRAMLGVRLDRARDADRGLGASAIEWAIITGLLAVIAGAVYAVISVAIDTAADNAADQTGDAGNVGGGPVAP</sequence>